<dbReference type="Proteomes" id="UP001141806">
    <property type="component" value="Unassembled WGS sequence"/>
</dbReference>
<organism evidence="3 4">
    <name type="scientific">Protea cynaroides</name>
    <dbReference type="NCBI Taxonomy" id="273540"/>
    <lineage>
        <taxon>Eukaryota</taxon>
        <taxon>Viridiplantae</taxon>
        <taxon>Streptophyta</taxon>
        <taxon>Embryophyta</taxon>
        <taxon>Tracheophyta</taxon>
        <taxon>Spermatophyta</taxon>
        <taxon>Magnoliopsida</taxon>
        <taxon>Proteales</taxon>
        <taxon>Proteaceae</taxon>
        <taxon>Protea</taxon>
    </lineage>
</organism>
<dbReference type="PANTHER" id="PTHR33513">
    <property type="entry name" value="OS06G0523300 PROTEIN"/>
    <property type="match status" value="1"/>
</dbReference>
<accession>A0A9Q0KSK0</accession>
<sequence>MHLVFLVLVYALLLSSSSSCCLNFELVLLIDLLSALKKEMALGWIIHSLRAYVLVYFMDANLLSNETARYPNEGQSHGSDKGNSLKNPNEGKCHTEFQMPLHYPRYKKADYDNMEEWKIDMLLTEYGLCFQGTLEEKRSFAIGAFLWPDQL</sequence>
<feature type="domain" description="DUF7722" evidence="2">
    <location>
        <begin position="103"/>
        <end position="148"/>
    </location>
</feature>
<keyword evidence="1" id="KW-0732">Signal</keyword>
<feature type="signal peptide" evidence="1">
    <location>
        <begin position="1"/>
        <end position="19"/>
    </location>
</feature>
<dbReference type="OrthoDB" id="1932905at2759"/>
<evidence type="ECO:0000313" key="4">
    <source>
        <dbReference type="Proteomes" id="UP001141806"/>
    </source>
</evidence>
<proteinExistence type="predicted"/>
<protein>
    <recommendedName>
        <fullName evidence="2">DUF7722 domain-containing protein</fullName>
    </recommendedName>
</protein>
<evidence type="ECO:0000259" key="2">
    <source>
        <dbReference type="Pfam" id="PF24847"/>
    </source>
</evidence>
<evidence type="ECO:0000256" key="1">
    <source>
        <dbReference type="SAM" id="SignalP"/>
    </source>
</evidence>
<name>A0A9Q0KSK0_9MAGN</name>
<dbReference type="EMBL" id="JAMYWD010000003">
    <property type="protein sequence ID" value="KAJ4975844.1"/>
    <property type="molecule type" value="Genomic_DNA"/>
</dbReference>
<comment type="caution">
    <text evidence="3">The sequence shown here is derived from an EMBL/GenBank/DDBJ whole genome shotgun (WGS) entry which is preliminary data.</text>
</comment>
<gene>
    <name evidence="3" type="ORF">NE237_000950</name>
</gene>
<feature type="chain" id="PRO_5040130573" description="DUF7722 domain-containing protein" evidence="1">
    <location>
        <begin position="20"/>
        <end position="151"/>
    </location>
</feature>
<dbReference type="InterPro" id="IPR056139">
    <property type="entry name" value="DUF7722"/>
</dbReference>
<reference evidence="3" key="1">
    <citation type="journal article" date="2023" name="Plant J.">
        <title>The genome of the king protea, Protea cynaroides.</title>
        <authorList>
            <person name="Chang J."/>
            <person name="Duong T.A."/>
            <person name="Schoeman C."/>
            <person name="Ma X."/>
            <person name="Roodt D."/>
            <person name="Barker N."/>
            <person name="Li Z."/>
            <person name="Van de Peer Y."/>
            <person name="Mizrachi E."/>
        </authorList>
    </citation>
    <scope>NUCLEOTIDE SEQUENCE</scope>
    <source>
        <tissue evidence="3">Young leaves</tissue>
    </source>
</reference>
<evidence type="ECO:0000313" key="3">
    <source>
        <dbReference type="EMBL" id="KAJ4975844.1"/>
    </source>
</evidence>
<dbReference type="Pfam" id="PF24847">
    <property type="entry name" value="DUF7722"/>
    <property type="match status" value="1"/>
</dbReference>
<keyword evidence="4" id="KW-1185">Reference proteome</keyword>
<dbReference type="AlphaFoldDB" id="A0A9Q0KSK0"/>